<proteinExistence type="predicted"/>
<dbReference type="RefSeq" id="WP_375556454.1">
    <property type="nucleotide sequence ID" value="NZ_JBBVGT010000002.1"/>
</dbReference>
<sequence length="210" mass="23944">MKRFFVFIIALTLFASCNNSNNQQSEDQSDSLNVASDSTDTAIVRTDLTQVSKAILKEFKDKNYEAIAQYIHPDEGVRFSPYAYIRPDTDVHLSQADFLSAVNSEEEQIWGAADGTGDDIKLTAKEYFDRYVYDVDFLEPETFSVNESIASGNSINNQEEIYPGTQFTESHFSGFEEKYSGMDWRALRLIFKQVNGNYYLVGVVHDEWTI</sequence>
<organism evidence="1 2">
    <name type="scientific">Albibacterium profundi</name>
    <dbReference type="NCBI Taxonomy" id="3134906"/>
    <lineage>
        <taxon>Bacteria</taxon>
        <taxon>Pseudomonadati</taxon>
        <taxon>Bacteroidota</taxon>
        <taxon>Sphingobacteriia</taxon>
        <taxon>Sphingobacteriales</taxon>
        <taxon>Sphingobacteriaceae</taxon>
        <taxon>Albibacterium</taxon>
    </lineage>
</organism>
<protein>
    <submittedName>
        <fullName evidence="1">Uncharacterized protein</fullName>
    </submittedName>
</protein>
<dbReference type="EMBL" id="JBBVGT010000002">
    <property type="protein sequence ID" value="MFB5944895.1"/>
    <property type="molecule type" value="Genomic_DNA"/>
</dbReference>
<reference evidence="1 2" key="1">
    <citation type="submission" date="2024-04" db="EMBL/GenBank/DDBJ databases">
        <title>Albibacterium profundi sp. nov., isolated from sediment of the Challenger Deep of Mariana Trench.</title>
        <authorList>
            <person name="Wang Y."/>
        </authorList>
    </citation>
    <scope>NUCLEOTIDE SEQUENCE [LARGE SCALE GENOMIC DNA]</scope>
    <source>
        <strain evidence="1 2">RHL897</strain>
    </source>
</reference>
<dbReference type="PROSITE" id="PS51257">
    <property type="entry name" value="PROKAR_LIPOPROTEIN"/>
    <property type="match status" value="1"/>
</dbReference>
<keyword evidence="2" id="KW-1185">Reference proteome</keyword>
<name>A0ABV5CBW6_9SPHI</name>
<evidence type="ECO:0000313" key="2">
    <source>
        <dbReference type="Proteomes" id="UP001580928"/>
    </source>
</evidence>
<comment type="caution">
    <text evidence="1">The sequence shown here is derived from an EMBL/GenBank/DDBJ whole genome shotgun (WGS) entry which is preliminary data.</text>
</comment>
<gene>
    <name evidence="1" type="ORF">WKR92_03525</name>
</gene>
<accession>A0ABV5CBW6</accession>
<evidence type="ECO:0000313" key="1">
    <source>
        <dbReference type="EMBL" id="MFB5944895.1"/>
    </source>
</evidence>
<dbReference type="Proteomes" id="UP001580928">
    <property type="component" value="Unassembled WGS sequence"/>
</dbReference>